<sequence>MREELGVWDCGSPLYDSYELASLAHIIDRHLMALPPPHYGGSRRFFSNKVSHFSDIMPSPPLSTSTLKKKPVGEMKNKLKKFKTTYTFFVFREIFFFPPKIFSPTLIVFAAGVNPICHIFETDLRVFPMSGSSKLRLVRCPKCENLLPELADYSVYQCGGCGTILRAKIRNQEEDSVSDKSDEDRVGGLSTKSTTSPEKGTVDLSDDASDVDLKASPDALPSDLKGSEMDKVEGAEKDVNLNMDKNGLNDLMGTEQVDLNVQMNMMKLGSGRELDWKKGETGEMGDGVEKNSRGNVKSVRFSTLNHEDDQTNRQLEFMSGVQELLTGRGNANGADKVKHLEQDRLELLRKLDELKEQLGQSWPVPADGGMKPPKPLNHSGAWPMDGSSGSKYVAGSSFSNHCSEPFPVANGIEMPVQSYYPNNTSHFGDPFGSQMLRRNSCQFSCAHQQHPHQYHSGHYVDTSLDSFNHYPPNPPFHQPSCSCFQCQNRYSQVPSSLPGSAYFNRRFPDVPNNPSLYSHENTAAYGACVNNIRTTNPPVNLRDRQSQSRWPTDFNSEIGGVLGNRPRRTVLVSGGRNCHPIAGGAPFLTCNNCFEMLQLPKKLMMVKNQQSVRCGACSTLINFTVIDKRLVFSNHSRGGRFPSEVDDSDELAVRDYNSNFGHLNRTNFSSDDYDNNTTLYDFESLDREPVLQPISTGLSSNKQQEMPSFHPTSSSTSEDEDSPDLSTAPREATNNLHNLIKTTRSPPLPGSPLQSYFDYSSNNQTANRFTKGNRSSRSDQENVKPNKVNSRQNSLKEASLATEMDVSMNDYSDTVAFPETKDASKEDNQPRASKGGESFFANIIKKSFRSNQVDDRSRSNVSVNGQFISYRMVKKAEKRAGPIHPGKYWYDSRAGFWGVMGGPCLGIIPPYIEEFDYPMPENCAGGNTGVFVNGRELHLKDLDLLAGRGLPTSRDRSYIIEISGRVLDEDTGEELEGLGKLAPTVEKKEDNGAAMGVGKTLGLAARCWPQVGNKFKVIRATSGHCVGQPLVCCTSTLVFQDHQLQVMNDTHFSASGSLLLLYKVAHFNALKC</sequence>
<reference evidence="4 5" key="1">
    <citation type="journal article" date="2021" name="Hortic Res">
        <title>The domestication of Cucurbita argyrosperma as revealed by the genome of its wild relative.</title>
        <authorList>
            <person name="Barrera-Redondo J."/>
            <person name="Sanchez-de la Vega G."/>
            <person name="Aguirre-Liguori J.A."/>
            <person name="Castellanos-Morales G."/>
            <person name="Gutierrez-Guerrero Y.T."/>
            <person name="Aguirre-Dugua X."/>
            <person name="Aguirre-Planter E."/>
            <person name="Tenaillon M.I."/>
            <person name="Lira-Saade R."/>
            <person name="Eguiarte L.E."/>
        </authorList>
    </citation>
    <scope>NUCLEOTIDE SEQUENCE [LARGE SCALE GENOMIC DNA]</scope>
    <source>
        <strain evidence="4">JBR-2021</strain>
    </source>
</reference>
<evidence type="ECO:0000313" key="4">
    <source>
        <dbReference type="EMBL" id="KAG6597095.1"/>
    </source>
</evidence>
<dbReference type="Proteomes" id="UP000685013">
    <property type="component" value="Chromosome 6"/>
</dbReference>
<evidence type="ECO:0000259" key="2">
    <source>
        <dbReference type="Pfam" id="PF11331"/>
    </source>
</evidence>
<feature type="non-terminal residue" evidence="4">
    <location>
        <position position="1"/>
    </location>
</feature>
<proteinExistence type="predicted"/>
<accession>A0AAV6NF54</accession>
<feature type="compositionally biased region" description="Polar residues" evidence="1">
    <location>
        <begin position="694"/>
        <end position="706"/>
    </location>
</feature>
<feature type="region of interest" description="Disordered" evidence="1">
    <location>
        <begin position="172"/>
        <end position="230"/>
    </location>
</feature>
<evidence type="ECO:0000256" key="1">
    <source>
        <dbReference type="SAM" id="MobiDB-lite"/>
    </source>
</evidence>
<comment type="caution">
    <text evidence="4">The sequence shown here is derived from an EMBL/GenBank/DDBJ whole genome shotgun (WGS) entry which is preliminary data.</text>
</comment>
<feature type="compositionally biased region" description="Basic and acidic residues" evidence="1">
    <location>
        <begin position="172"/>
        <end position="186"/>
    </location>
</feature>
<feature type="compositionally biased region" description="Polar residues" evidence="1">
    <location>
        <begin position="752"/>
        <end position="775"/>
    </location>
</feature>
<dbReference type="Pfam" id="PF11331">
    <property type="entry name" value="Zn_ribbon_12"/>
    <property type="match status" value="1"/>
</dbReference>
<dbReference type="InterPro" id="IPR040244">
    <property type="entry name" value="EDR4-like"/>
</dbReference>
<dbReference type="AlphaFoldDB" id="A0AAV6NF54"/>
<dbReference type="InterPro" id="IPR055126">
    <property type="entry name" value="EDR4-like_N"/>
</dbReference>
<dbReference type="PANTHER" id="PTHR31105:SF58">
    <property type="entry name" value="G-LIKE PROTEIN, PUTATIVE (DUF3133)-RELATED"/>
    <property type="match status" value="1"/>
</dbReference>
<dbReference type="Pfam" id="PF22910">
    <property type="entry name" value="EDR4-like_1st"/>
    <property type="match status" value="1"/>
</dbReference>
<feature type="compositionally biased region" description="Polar residues" evidence="1">
    <location>
        <begin position="787"/>
        <end position="796"/>
    </location>
</feature>
<dbReference type="EMBL" id="JAGKQH010000006">
    <property type="protein sequence ID" value="KAG6597095.1"/>
    <property type="molecule type" value="Genomic_DNA"/>
</dbReference>
<feature type="domain" description="Enhanced disease resistance 4-like N-terminal" evidence="3">
    <location>
        <begin position="134"/>
        <end position="167"/>
    </location>
</feature>
<keyword evidence="5" id="KW-1185">Reference proteome</keyword>
<feature type="region of interest" description="Disordered" evidence="1">
    <location>
        <begin position="694"/>
        <end position="798"/>
    </location>
</feature>
<gene>
    <name evidence="4" type="primary">EDR4</name>
    <name evidence="4" type="ORF">SDJN03_10275</name>
</gene>
<feature type="compositionally biased region" description="Polar residues" evidence="1">
    <location>
        <begin position="732"/>
        <end position="745"/>
    </location>
</feature>
<evidence type="ECO:0000259" key="3">
    <source>
        <dbReference type="Pfam" id="PF22910"/>
    </source>
</evidence>
<feature type="region of interest" description="Disordered" evidence="1">
    <location>
        <begin position="360"/>
        <end position="383"/>
    </location>
</feature>
<protein>
    <submittedName>
        <fullName evidence="4">Protein ENHANCED DISEASE RESISTANCE 4</fullName>
    </submittedName>
</protein>
<dbReference type="InterPro" id="IPR021480">
    <property type="entry name" value="Zinc_ribbon_12"/>
</dbReference>
<feature type="domain" description="Probable zinc-ribbon" evidence="2">
    <location>
        <begin position="582"/>
        <end position="625"/>
    </location>
</feature>
<organism evidence="4 5">
    <name type="scientific">Cucurbita argyrosperma subsp. sororia</name>
    <dbReference type="NCBI Taxonomy" id="37648"/>
    <lineage>
        <taxon>Eukaryota</taxon>
        <taxon>Viridiplantae</taxon>
        <taxon>Streptophyta</taxon>
        <taxon>Embryophyta</taxon>
        <taxon>Tracheophyta</taxon>
        <taxon>Spermatophyta</taxon>
        <taxon>Magnoliopsida</taxon>
        <taxon>eudicotyledons</taxon>
        <taxon>Gunneridae</taxon>
        <taxon>Pentapetalae</taxon>
        <taxon>rosids</taxon>
        <taxon>fabids</taxon>
        <taxon>Cucurbitales</taxon>
        <taxon>Cucurbitaceae</taxon>
        <taxon>Cucurbiteae</taxon>
        <taxon>Cucurbita</taxon>
    </lineage>
</organism>
<dbReference type="PANTHER" id="PTHR31105">
    <property type="entry name" value="EXTRA-LARGE G-PROTEIN-LIKE"/>
    <property type="match status" value="1"/>
</dbReference>
<dbReference type="GO" id="GO:1900150">
    <property type="term" value="P:regulation of defense response to fungus"/>
    <property type="evidence" value="ECO:0007669"/>
    <property type="project" value="InterPro"/>
</dbReference>
<name>A0AAV6NF54_9ROSI</name>
<evidence type="ECO:0000313" key="5">
    <source>
        <dbReference type="Proteomes" id="UP000685013"/>
    </source>
</evidence>